<organism evidence="12 13">
    <name type="scientific">Clostridium gallinarum</name>
    <dbReference type="NCBI Taxonomy" id="2762246"/>
    <lineage>
        <taxon>Bacteria</taxon>
        <taxon>Bacillati</taxon>
        <taxon>Bacillota</taxon>
        <taxon>Clostridia</taxon>
        <taxon>Eubacteriales</taxon>
        <taxon>Clostridiaceae</taxon>
        <taxon>Clostridium</taxon>
    </lineage>
</organism>
<keyword evidence="7" id="KW-0067">ATP-binding</keyword>
<accession>A0ABR8Q582</accession>
<evidence type="ECO:0000256" key="4">
    <source>
        <dbReference type="ARBA" id="ARBA00022679"/>
    </source>
</evidence>
<feature type="transmembrane region" description="Helical" evidence="10">
    <location>
        <begin position="189"/>
        <end position="208"/>
    </location>
</feature>
<evidence type="ECO:0000256" key="9">
    <source>
        <dbReference type="SAM" id="Coils"/>
    </source>
</evidence>
<comment type="catalytic activity">
    <reaction evidence="1">
        <text>ATP + protein L-histidine = ADP + protein N-phospho-L-histidine.</text>
        <dbReference type="EC" id="2.7.13.3"/>
    </reaction>
</comment>
<dbReference type="Proteomes" id="UP000640335">
    <property type="component" value="Unassembled WGS sequence"/>
</dbReference>
<dbReference type="InterPro" id="IPR005467">
    <property type="entry name" value="His_kinase_dom"/>
</dbReference>
<comment type="caution">
    <text evidence="12">The sequence shown here is derived from an EMBL/GenBank/DDBJ whole genome shotgun (WGS) entry which is preliminary data.</text>
</comment>
<keyword evidence="3" id="KW-0597">Phosphoprotein</keyword>
<keyword evidence="4" id="KW-0808">Transferase</keyword>
<evidence type="ECO:0000256" key="7">
    <source>
        <dbReference type="ARBA" id="ARBA00022840"/>
    </source>
</evidence>
<keyword evidence="8" id="KW-0902">Two-component regulatory system</keyword>
<dbReference type="RefSeq" id="WP_191750348.1">
    <property type="nucleotide sequence ID" value="NZ_JACSQZ010000037.1"/>
</dbReference>
<evidence type="ECO:0000313" key="13">
    <source>
        <dbReference type="Proteomes" id="UP000640335"/>
    </source>
</evidence>
<evidence type="ECO:0000256" key="10">
    <source>
        <dbReference type="SAM" id="Phobius"/>
    </source>
</evidence>
<dbReference type="PRINTS" id="PR00344">
    <property type="entry name" value="BCTRLSENSOR"/>
</dbReference>
<feature type="transmembrane region" description="Helical" evidence="10">
    <location>
        <begin position="60"/>
        <end position="78"/>
    </location>
</feature>
<gene>
    <name evidence="12" type="ORF">H9660_10565</name>
</gene>
<proteinExistence type="predicted"/>
<feature type="transmembrane region" description="Helical" evidence="10">
    <location>
        <begin position="117"/>
        <end position="138"/>
    </location>
</feature>
<keyword evidence="10" id="KW-0472">Membrane</keyword>
<evidence type="ECO:0000256" key="2">
    <source>
        <dbReference type="ARBA" id="ARBA00012438"/>
    </source>
</evidence>
<evidence type="ECO:0000256" key="3">
    <source>
        <dbReference type="ARBA" id="ARBA00022553"/>
    </source>
</evidence>
<keyword evidence="6" id="KW-0418">Kinase</keyword>
<dbReference type="InterPro" id="IPR003594">
    <property type="entry name" value="HATPase_dom"/>
</dbReference>
<dbReference type="Gene3D" id="3.30.565.10">
    <property type="entry name" value="Histidine kinase-like ATPase, C-terminal domain"/>
    <property type="match status" value="1"/>
</dbReference>
<feature type="transmembrane region" description="Helical" evidence="10">
    <location>
        <begin position="6"/>
        <end position="25"/>
    </location>
</feature>
<dbReference type="PANTHER" id="PTHR43065:SF10">
    <property type="entry name" value="PEROXIDE STRESS-ACTIVATED HISTIDINE KINASE MAK3"/>
    <property type="match status" value="1"/>
</dbReference>
<protein>
    <recommendedName>
        <fullName evidence="2">histidine kinase</fullName>
        <ecNumber evidence="2">2.7.13.3</ecNumber>
    </recommendedName>
</protein>
<sequence>MYTGLIDFFNSILQSIMFIVAANNCVGKENKKNYKKMFMFVIIISLIMTLNTYILGNSSLAIIIIHIEELVYLTLFAYKKDKLCATVGYSIIYLIIGINVIVSFGTFMFLINNTSINSTYANILVMYIPQFIIFYLTLKNMNFIYKISLFIKSRISSILTLIITTLVLDFIISFLFIYNDKDNPFFKELIFIILGIFIIFLTIYFANIDRKSNEIFKLNIELEKKINELKKIKHDYGSQISYLYGVYLMENYEKLGQLLKEIIAGHDISSQVKVLSSENSLISQVINSTNLRDIDVLIDEKANLDDTNINELDLQRILSNIVRNSVEALNGSGLLMIKTYYTINYVVINIQNNGPIIDENIMEKIFQQGFSTKKNINGDNGFGLSIVKDLIEKYNGSISVTSNKEITNFIIKLPIHI</sequence>
<name>A0ABR8Q582_9CLOT</name>
<dbReference type="SMART" id="SM00387">
    <property type="entry name" value="HATPase_c"/>
    <property type="match status" value="1"/>
</dbReference>
<dbReference type="EC" id="2.7.13.3" evidence="2"/>
<keyword evidence="13" id="KW-1185">Reference proteome</keyword>
<dbReference type="Pfam" id="PF02518">
    <property type="entry name" value="HATPase_c"/>
    <property type="match status" value="1"/>
</dbReference>
<evidence type="ECO:0000313" key="12">
    <source>
        <dbReference type="EMBL" id="MBD7915587.1"/>
    </source>
</evidence>
<keyword evidence="10" id="KW-0812">Transmembrane</keyword>
<feature type="transmembrane region" description="Helical" evidence="10">
    <location>
        <begin position="158"/>
        <end position="177"/>
    </location>
</feature>
<reference evidence="12 13" key="1">
    <citation type="submission" date="2020-08" db="EMBL/GenBank/DDBJ databases">
        <title>A Genomic Blueprint of the Chicken Gut Microbiome.</title>
        <authorList>
            <person name="Gilroy R."/>
            <person name="Ravi A."/>
            <person name="Getino M."/>
            <person name="Pursley I."/>
            <person name="Horton D.L."/>
            <person name="Alikhan N.-F."/>
            <person name="Baker D."/>
            <person name="Gharbi K."/>
            <person name="Hall N."/>
            <person name="Watson M."/>
            <person name="Adriaenssens E.M."/>
            <person name="Foster-Nyarko E."/>
            <person name="Jarju S."/>
            <person name="Secka A."/>
            <person name="Antonio M."/>
            <person name="Oren A."/>
            <person name="Chaudhuri R."/>
            <person name="La Ragione R.M."/>
            <person name="Hildebrand F."/>
            <person name="Pallen M.J."/>
        </authorList>
    </citation>
    <scope>NUCLEOTIDE SEQUENCE [LARGE SCALE GENOMIC DNA]</scope>
    <source>
        <strain evidence="12 13">Sa3CUN1</strain>
    </source>
</reference>
<evidence type="ECO:0000256" key="8">
    <source>
        <dbReference type="ARBA" id="ARBA00023012"/>
    </source>
</evidence>
<dbReference type="SUPFAM" id="SSF55874">
    <property type="entry name" value="ATPase domain of HSP90 chaperone/DNA topoisomerase II/histidine kinase"/>
    <property type="match status" value="1"/>
</dbReference>
<dbReference type="InterPro" id="IPR036890">
    <property type="entry name" value="HATPase_C_sf"/>
</dbReference>
<feature type="transmembrane region" description="Helical" evidence="10">
    <location>
        <begin position="37"/>
        <end position="54"/>
    </location>
</feature>
<dbReference type="PANTHER" id="PTHR43065">
    <property type="entry name" value="SENSOR HISTIDINE KINASE"/>
    <property type="match status" value="1"/>
</dbReference>
<keyword evidence="5" id="KW-0547">Nucleotide-binding</keyword>
<evidence type="ECO:0000256" key="1">
    <source>
        <dbReference type="ARBA" id="ARBA00000085"/>
    </source>
</evidence>
<feature type="transmembrane region" description="Helical" evidence="10">
    <location>
        <begin position="90"/>
        <end position="111"/>
    </location>
</feature>
<keyword evidence="9" id="KW-0175">Coiled coil</keyword>
<feature type="coiled-coil region" evidence="9">
    <location>
        <begin position="208"/>
        <end position="235"/>
    </location>
</feature>
<dbReference type="EMBL" id="JACSQZ010000037">
    <property type="protein sequence ID" value="MBD7915587.1"/>
    <property type="molecule type" value="Genomic_DNA"/>
</dbReference>
<dbReference type="InterPro" id="IPR004358">
    <property type="entry name" value="Sig_transdc_His_kin-like_C"/>
</dbReference>
<keyword evidence="10" id="KW-1133">Transmembrane helix</keyword>
<dbReference type="PROSITE" id="PS50109">
    <property type="entry name" value="HIS_KIN"/>
    <property type="match status" value="1"/>
</dbReference>
<evidence type="ECO:0000256" key="6">
    <source>
        <dbReference type="ARBA" id="ARBA00022777"/>
    </source>
</evidence>
<evidence type="ECO:0000256" key="5">
    <source>
        <dbReference type="ARBA" id="ARBA00022741"/>
    </source>
</evidence>
<feature type="domain" description="Histidine kinase" evidence="11">
    <location>
        <begin position="248"/>
        <end position="417"/>
    </location>
</feature>
<evidence type="ECO:0000259" key="11">
    <source>
        <dbReference type="PROSITE" id="PS50109"/>
    </source>
</evidence>